<sequence length="365" mass="38740">MDYPKSVPSVGLVNGRFVDENPLAGTPGSLIPAVWGNSVTQEILGVISSAGMTPSEADNGQLIKALQTILGRSSPMRSVVTRLTTSKVLAADELGLVLIDSSAGASTVTLPAANAALGVRDVIVRRVDNSGNRLTVRADGNDRVRFHTHLAANGYPFLVLMGSGDWWHLRSDGTGVWWPLGRFDATPLGRISFDSARQVLPGGYAVLNGNLLSRSDWPWLFDLAQSSGVMVTEATRVGSEGAWTNGDGATTFRLPDIRGEFLRVLDEARGVDVNRLAGSRQADALESHNHFLPTSSGTAVRPTPSLPDSLWDLTHDVNAAPVSGTLGTTFPNAAYNSGDSVGNIGGFSTETRPRNIAYPARIKLI</sequence>
<evidence type="ECO:0000313" key="1">
    <source>
        <dbReference type="EMBL" id="AVU74406.1"/>
    </source>
</evidence>
<dbReference type="Proteomes" id="UP000241936">
    <property type="component" value="Chromosome"/>
</dbReference>
<keyword evidence="2" id="KW-1185">Reference proteome</keyword>
<dbReference type="EMBL" id="CP024081">
    <property type="protein sequence ID" value="AVU74406.1"/>
    <property type="molecule type" value="Genomic_DNA"/>
</dbReference>
<dbReference type="SUPFAM" id="SSF88874">
    <property type="entry name" value="Receptor-binding domain of short tail fibre protein gp12"/>
    <property type="match status" value="1"/>
</dbReference>
<accession>A0ABN5JQI6</accession>
<protein>
    <submittedName>
        <fullName evidence="1">Phage tail protein</fullName>
    </submittedName>
</protein>
<name>A0ABN5JQI6_9PSED</name>
<dbReference type="Gene3D" id="3.90.1340.10">
    <property type="entry name" value="Phage tail collar domain"/>
    <property type="match status" value="1"/>
</dbReference>
<evidence type="ECO:0000313" key="2">
    <source>
        <dbReference type="Proteomes" id="UP000241936"/>
    </source>
</evidence>
<dbReference type="InterPro" id="IPR037053">
    <property type="entry name" value="Phage_tail_collar_dom_sf"/>
</dbReference>
<dbReference type="RefSeq" id="WP_076386123.1">
    <property type="nucleotide sequence ID" value="NZ_CP024081.1"/>
</dbReference>
<reference evidence="1 2" key="1">
    <citation type="journal article" date="2018" name="Front. Microbiol.">
        <title>Pseudomonas rhizophila S211, a New Plant Growth-Promoting Rhizobacterium with Potential in Pesticide-Bioremediation.</title>
        <authorList>
            <person name="Hassen W."/>
            <person name="Neifar M."/>
            <person name="Cherif H."/>
            <person name="Najjari A."/>
            <person name="Chouchane H."/>
            <person name="Driouich R.C."/>
            <person name="Salah A."/>
            <person name="Naili F."/>
            <person name="Mosbah A."/>
            <person name="Souissi Y."/>
            <person name="Raddadi N."/>
            <person name="Ouzari H.I."/>
            <person name="Fava F."/>
            <person name="Cherif A."/>
        </authorList>
    </citation>
    <scope>NUCLEOTIDE SEQUENCE [LARGE SCALE GENOMIC DNA]</scope>
    <source>
        <strain evidence="1 2">S211</strain>
    </source>
</reference>
<proteinExistence type="predicted"/>
<organism evidence="1 2">
    <name type="scientific">Pseudomonas rhizophila</name>
    <dbReference type="NCBI Taxonomy" id="2045200"/>
    <lineage>
        <taxon>Bacteria</taxon>
        <taxon>Pseudomonadati</taxon>
        <taxon>Pseudomonadota</taxon>
        <taxon>Gammaproteobacteria</taxon>
        <taxon>Pseudomonadales</taxon>
        <taxon>Pseudomonadaceae</taxon>
        <taxon>Pseudomonas</taxon>
    </lineage>
</organism>
<gene>
    <name evidence="1" type="ORF">CRX69_04055</name>
</gene>